<dbReference type="GO" id="GO:0004553">
    <property type="term" value="F:hydrolase activity, hydrolyzing O-glycosyl compounds"/>
    <property type="evidence" value="ECO:0007669"/>
    <property type="project" value="InterPro"/>
</dbReference>
<accession>A0A7T0LK71</accession>
<comment type="similarity">
    <text evidence="1">Belongs to the glycosyl hydrolase 43 family.</text>
</comment>
<dbReference type="SUPFAM" id="SSF75005">
    <property type="entry name" value="Arabinanase/levansucrase/invertase"/>
    <property type="match status" value="1"/>
</dbReference>
<reference evidence="4 5" key="1">
    <citation type="submission" date="2020-11" db="EMBL/GenBank/DDBJ databases">
        <title>Actinomyces sp. ZJ750.</title>
        <authorList>
            <person name="Zhou J."/>
        </authorList>
    </citation>
    <scope>NUCLEOTIDE SEQUENCE [LARGE SCALE GENOMIC DNA]</scope>
    <source>
        <strain evidence="4 5">ZJ750</strain>
    </source>
</reference>
<organism evidence="4 5">
    <name type="scientific">Actinomyces respiraculi</name>
    <dbReference type="NCBI Taxonomy" id="2744574"/>
    <lineage>
        <taxon>Bacteria</taxon>
        <taxon>Bacillati</taxon>
        <taxon>Actinomycetota</taxon>
        <taxon>Actinomycetes</taxon>
        <taxon>Actinomycetales</taxon>
        <taxon>Actinomycetaceae</taxon>
        <taxon>Actinomyces</taxon>
    </lineage>
</organism>
<evidence type="ECO:0000313" key="5">
    <source>
        <dbReference type="Proteomes" id="UP000594637"/>
    </source>
</evidence>
<proteinExistence type="inferred from homology"/>
<gene>
    <name evidence="4" type="ORF">ID810_11290</name>
</gene>
<evidence type="ECO:0000313" key="4">
    <source>
        <dbReference type="EMBL" id="QPL05284.1"/>
    </source>
</evidence>
<protein>
    <submittedName>
        <fullName evidence="4">Family 43 glycosylhydrolase</fullName>
    </submittedName>
</protein>
<evidence type="ECO:0000256" key="2">
    <source>
        <dbReference type="ARBA" id="ARBA00022801"/>
    </source>
</evidence>
<evidence type="ECO:0000256" key="1">
    <source>
        <dbReference type="ARBA" id="ARBA00009865"/>
    </source>
</evidence>
<dbReference type="InterPro" id="IPR023296">
    <property type="entry name" value="Glyco_hydro_beta-prop_sf"/>
</dbReference>
<dbReference type="Pfam" id="PF04616">
    <property type="entry name" value="Glyco_hydro_43"/>
    <property type="match status" value="1"/>
</dbReference>
<dbReference type="Gene3D" id="2.115.10.20">
    <property type="entry name" value="Glycosyl hydrolase domain, family 43"/>
    <property type="match status" value="1"/>
</dbReference>
<dbReference type="GO" id="GO:0005975">
    <property type="term" value="P:carbohydrate metabolic process"/>
    <property type="evidence" value="ECO:0007669"/>
    <property type="project" value="InterPro"/>
</dbReference>
<dbReference type="EMBL" id="CP063989">
    <property type="protein sequence ID" value="QPL05284.1"/>
    <property type="molecule type" value="Genomic_DNA"/>
</dbReference>
<dbReference type="Proteomes" id="UP000594637">
    <property type="component" value="Chromosome"/>
</dbReference>
<evidence type="ECO:0000256" key="3">
    <source>
        <dbReference type="ARBA" id="ARBA00023295"/>
    </source>
</evidence>
<keyword evidence="5" id="KW-1185">Reference proteome</keyword>
<keyword evidence="3" id="KW-0326">Glycosidase</keyword>
<dbReference type="KEGG" id="arep:ID810_11290"/>
<name>A0A7T0LK71_9ACTO</name>
<dbReference type="InterPro" id="IPR006710">
    <property type="entry name" value="Glyco_hydro_43"/>
</dbReference>
<keyword evidence="2 4" id="KW-0378">Hydrolase</keyword>
<dbReference type="AlphaFoldDB" id="A0A7T0LK71"/>
<sequence>MLAPDTPGIDPDLVWDEDGVWHLSWRAVSFTDGTAVSTLITAPIDPDTGQRLGDAVVLWQGTGGRDAEGPHLLRRRGW</sequence>